<evidence type="ECO:0000313" key="2">
    <source>
        <dbReference type="EMBL" id="XAY05183.1"/>
    </source>
</evidence>
<dbReference type="EMBL" id="CP114014">
    <property type="protein sequence ID" value="XAY05183.1"/>
    <property type="molecule type" value="Genomic_DNA"/>
</dbReference>
<reference evidence="2" key="1">
    <citation type="submission" date="2022-12" db="EMBL/GenBank/DDBJ databases">
        <title>Paraconexibacter alkalitolerans sp. nov. and Baekduia alba sp. nov., isolated from soil and emended description of the genera Paraconexibacter (Chun et al., 2020) and Baekduia (An et al., 2020).</title>
        <authorList>
            <person name="Vieira S."/>
            <person name="Huber K.J."/>
            <person name="Geppert A."/>
            <person name="Wolf J."/>
            <person name="Neumann-Schaal M."/>
            <person name="Muesken M."/>
            <person name="Overmann J."/>
        </authorList>
    </citation>
    <scope>NUCLEOTIDE SEQUENCE</scope>
    <source>
        <strain evidence="2">AEG42_29</strain>
    </source>
</reference>
<dbReference type="AlphaFoldDB" id="A0AAU7AU57"/>
<protein>
    <submittedName>
        <fullName evidence="2">Phosphodiesterase</fullName>
    </submittedName>
</protein>
<gene>
    <name evidence="2" type="ORF">DSM112329_02027</name>
</gene>
<dbReference type="Pfam" id="PF03009">
    <property type="entry name" value="GDPD"/>
    <property type="match status" value="1"/>
</dbReference>
<dbReference type="PANTHER" id="PTHR46211">
    <property type="entry name" value="GLYCEROPHOSPHORYL DIESTER PHOSPHODIESTERASE"/>
    <property type="match status" value="1"/>
</dbReference>
<dbReference type="InterPro" id="IPR030395">
    <property type="entry name" value="GP_PDE_dom"/>
</dbReference>
<organism evidence="2">
    <name type="scientific">Paraconexibacter sp. AEG42_29</name>
    <dbReference type="NCBI Taxonomy" id="2997339"/>
    <lineage>
        <taxon>Bacteria</taxon>
        <taxon>Bacillati</taxon>
        <taxon>Actinomycetota</taxon>
        <taxon>Thermoleophilia</taxon>
        <taxon>Solirubrobacterales</taxon>
        <taxon>Paraconexibacteraceae</taxon>
        <taxon>Paraconexibacter</taxon>
    </lineage>
</organism>
<dbReference type="RefSeq" id="WP_354701700.1">
    <property type="nucleotide sequence ID" value="NZ_CP114014.1"/>
</dbReference>
<dbReference type="GO" id="GO:0008081">
    <property type="term" value="F:phosphoric diester hydrolase activity"/>
    <property type="evidence" value="ECO:0007669"/>
    <property type="project" value="InterPro"/>
</dbReference>
<sequence>MRPALIAHRLGAGHGPDSSRLSLRAVLADDVDGLETDVCLTADGRVVLLHDPWLRQGTTFDGWAHETPWSALETAALRDRSGAATNEPPMLLEELLETVPASLALQLDVKAHGDPSLARATADAVADVVAARGGRDGLEVLSFHTAACEAAAARGLAARVVIWADYAPEALLAWAHGSGVRGVCVEHFLLHQRLVDRLQDGGLAVTTGTINDPVLAARAAALGVDAITTDRPADIRHALAVPAAAGA</sequence>
<dbReference type="CDD" id="cd08556">
    <property type="entry name" value="GDPD"/>
    <property type="match status" value="1"/>
</dbReference>
<dbReference type="KEGG" id="parq:DSM112329_02027"/>
<dbReference type="SUPFAM" id="SSF51695">
    <property type="entry name" value="PLC-like phosphodiesterases"/>
    <property type="match status" value="1"/>
</dbReference>
<dbReference type="PROSITE" id="PS51704">
    <property type="entry name" value="GP_PDE"/>
    <property type="match status" value="1"/>
</dbReference>
<dbReference type="Gene3D" id="3.20.20.190">
    <property type="entry name" value="Phosphatidylinositol (PI) phosphodiesterase"/>
    <property type="match status" value="1"/>
</dbReference>
<dbReference type="GO" id="GO:0006629">
    <property type="term" value="P:lipid metabolic process"/>
    <property type="evidence" value="ECO:0007669"/>
    <property type="project" value="InterPro"/>
</dbReference>
<evidence type="ECO:0000259" key="1">
    <source>
        <dbReference type="PROSITE" id="PS51704"/>
    </source>
</evidence>
<feature type="domain" description="GP-PDE" evidence="1">
    <location>
        <begin position="3"/>
        <end position="239"/>
    </location>
</feature>
<dbReference type="PANTHER" id="PTHR46211:SF14">
    <property type="entry name" value="GLYCEROPHOSPHODIESTER PHOSPHODIESTERASE"/>
    <property type="match status" value="1"/>
</dbReference>
<accession>A0AAU7AU57</accession>
<name>A0AAU7AU57_9ACTN</name>
<dbReference type="InterPro" id="IPR017946">
    <property type="entry name" value="PLC-like_Pdiesterase_TIM-brl"/>
</dbReference>
<proteinExistence type="predicted"/>